<dbReference type="NCBIfam" id="TIGR00915">
    <property type="entry name" value="2A0602"/>
    <property type="match status" value="1"/>
</dbReference>
<feature type="transmembrane region" description="Helical" evidence="9">
    <location>
        <begin position="437"/>
        <end position="458"/>
    </location>
</feature>
<dbReference type="Proteomes" id="UP000036902">
    <property type="component" value="Chromosome"/>
</dbReference>
<feature type="transmembrane region" description="Helical" evidence="9">
    <location>
        <begin position="976"/>
        <end position="996"/>
    </location>
</feature>
<dbReference type="STRING" id="1134435.AC731_015450"/>
<dbReference type="InterPro" id="IPR004764">
    <property type="entry name" value="MdtF-like"/>
</dbReference>
<dbReference type="FunFam" id="3.30.2090.10:FF:000001">
    <property type="entry name" value="Efflux pump membrane transporter"/>
    <property type="match status" value="1"/>
</dbReference>
<feature type="transmembrane region" description="Helical" evidence="9">
    <location>
        <begin position="542"/>
        <end position="560"/>
    </location>
</feature>
<dbReference type="FunFam" id="1.20.1640.10:FF:000001">
    <property type="entry name" value="Efflux pump membrane transporter"/>
    <property type="match status" value="1"/>
</dbReference>
<dbReference type="GO" id="GO:0005886">
    <property type="term" value="C:plasma membrane"/>
    <property type="evidence" value="ECO:0007669"/>
    <property type="project" value="UniProtKB-SubCell"/>
</dbReference>
<dbReference type="GO" id="GO:0042910">
    <property type="term" value="F:xenobiotic transmembrane transporter activity"/>
    <property type="evidence" value="ECO:0007669"/>
    <property type="project" value="TreeGrafter"/>
</dbReference>
<feature type="transmembrane region" description="Helical" evidence="9">
    <location>
        <begin position="611"/>
        <end position="632"/>
    </location>
</feature>
<dbReference type="Gene3D" id="3.30.70.1320">
    <property type="entry name" value="Multidrug efflux transporter AcrB pore domain like"/>
    <property type="match status" value="1"/>
</dbReference>
<evidence type="ECO:0000256" key="6">
    <source>
        <dbReference type="ARBA" id="ARBA00022692"/>
    </source>
</evidence>
<dbReference type="PANTHER" id="PTHR32063:SF13">
    <property type="entry name" value="MULTIDRUG EFFLUX PUMP SUBUNIT ACRB-RELATED"/>
    <property type="match status" value="1"/>
</dbReference>
<dbReference type="NCBIfam" id="NF000282">
    <property type="entry name" value="RND_permease_1"/>
    <property type="match status" value="1"/>
</dbReference>
<evidence type="ECO:0000256" key="3">
    <source>
        <dbReference type="ARBA" id="ARBA00022448"/>
    </source>
</evidence>
<dbReference type="Gene3D" id="3.30.70.1430">
    <property type="entry name" value="Multidrug efflux transporter AcrB pore domain"/>
    <property type="match status" value="2"/>
</dbReference>
<feature type="transmembrane region" description="Helical" evidence="9">
    <location>
        <begin position="371"/>
        <end position="390"/>
    </location>
</feature>
<comment type="subcellular location">
    <subcellularLocation>
        <location evidence="1 9">Cell inner membrane</location>
        <topology evidence="1 9">Multi-pass membrane protein</topology>
    </subcellularLocation>
</comment>
<evidence type="ECO:0000256" key="8">
    <source>
        <dbReference type="ARBA" id="ARBA00023136"/>
    </source>
</evidence>
<dbReference type="Pfam" id="PF00873">
    <property type="entry name" value="ACR_tran"/>
    <property type="match status" value="1"/>
</dbReference>
<dbReference type="RefSeq" id="WP_048707337.1">
    <property type="nucleotide sequence ID" value="NZ_CP014646.1"/>
</dbReference>
<feature type="transmembrane region" description="Helical" evidence="9">
    <location>
        <begin position="470"/>
        <end position="497"/>
    </location>
</feature>
<comment type="caution">
    <text evidence="9">Lacks conserved residue(s) required for the propagation of feature annotation.</text>
</comment>
<keyword evidence="7 9" id="KW-1133">Transmembrane helix</keyword>
<accession>A0A127K8C7</accession>
<dbReference type="GO" id="GO:0015562">
    <property type="term" value="F:efflux transmembrane transporter activity"/>
    <property type="evidence" value="ECO:0007669"/>
    <property type="project" value="InterPro"/>
</dbReference>
<dbReference type="FunFam" id="3.30.70.1430:FF:000002">
    <property type="entry name" value="Efflux pump membrane transporter"/>
    <property type="match status" value="1"/>
</dbReference>
<dbReference type="KEGG" id="thu:AC731_015450"/>
<dbReference type="PRINTS" id="PR00702">
    <property type="entry name" value="ACRIFLAVINRP"/>
</dbReference>
<evidence type="ECO:0000256" key="4">
    <source>
        <dbReference type="ARBA" id="ARBA00022475"/>
    </source>
</evidence>
<dbReference type="InterPro" id="IPR001036">
    <property type="entry name" value="Acrflvin-R"/>
</dbReference>
<dbReference type="AlphaFoldDB" id="A0A127K8C7"/>
<dbReference type="Gene3D" id="3.30.70.1440">
    <property type="entry name" value="Multidrug efflux transporter AcrB pore domain"/>
    <property type="match status" value="1"/>
</dbReference>
<feature type="transmembrane region" description="Helical" evidence="9">
    <location>
        <begin position="1008"/>
        <end position="1030"/>
    </location>
</feature>
<feature type="transmembrane region" description="Helical" evidence="9">
    <location>
        <begin position="900"/>
        <end position="918"/>
    </location>
</feature>
<dbReference type="EMBL" id="CP014646">
    <property type="protein sequence ID" value="AMO38209.1"/>
    <property type="molecule type" value="Genomic_DNA"/>
</dbReference>
<proteinExistence type="inferred from homology"/>
<reference evidence="11" key="1">
    <citation type="submission" date="2016-03" db="EMBL/GenBank/DDBJ databases">
        <authorList>
            <person name="Ma C."/>
            <person name="Zhou S."/>
            <person name="Yang G."/>
        </authorList>
    </citation>
    <scope>NUCLEOTIDE SEQUENCE [LARGE SCALE GENOMIC DNA]</scope>
    <source>
        <strain evidence="11">SgZ-1</strain>
    </source>
</reference>
<evidence type="ECO:0000256" key="1">
    <source>
        <dbReference type="ARBA" id="ARBA00004429"/>
    </source>
</evidence>
<dbReference type="Gene3D" id="1.20.1640.10">
    <property type="entry name" value="Multidrug efflux transporter AcrB transmembrane domain"/>
    <property type="match status" value="2"/>
</dbReference>
<name>A0A127K8C7_9RHOO</name>
<keyword evidence="5 9" id="KW-0997">Cell inner membrane</keyword>
<dbReference type="FunFam" id="3.30.70.1430:FF:000001">
    <property type="entry name" value="Efflux pump membrane transporter"/>
    <property type="match status" value="1"/>
</dbReference>
<evidence type="ECO:0000313" key="11">
    <source>
        <dbReference type="Proteomes" id="UP000036902"/>
    </source>
</evidence>
<keyword evidence="3 9" id="KW-0813">Transport</keyword>
<organism evidence="10 11">
    <name type="scientific">Thauera humireducens</name>
    <dbReference type="NCBI Taxonomy" id="1134435"/>
    <lineage>
        <taxon>Bacteria</taxon>
        <taxon>Pseudomonadati</taxon>
        <taxon>Pseudomonadota</taxon>
        <taxon>Betaproteobacteria</taxon>
        <taxon>Rhodocyclales</taxon>
        <taxon>Zoogloeaceae</taxon>
        <taxon>Thauera</taxon>
    </lineage>
</organism>
<evidence type="ECO:0000256" key="5">
    <source>
        <dbReference type="ARBA" id="ARBA00022519"/>
    </source>
</evidence>
<keyword evidence="11" id="KW-1185">Reference proteome</keyword>
<dbReference type="SUPFAM" id="SSF82693">
    <property type="entry name" value="Multidrug efflux transporter AcrB pore domain, PN1, PN2, PC1 and PC2 subdomains"/>
    <property type="match status" value="4"/>
</dbReference>
<dbReference type="SUPFAM" id="SSF82866">
    <property type="entry name" value="Multidrug efflux transporter AcrB transmembrane domain"/>
    <property type="match status" value="2"/>
</dbReference>
<dbReference type="FunFam" id="3.30.2090.10:FF:000002">
    <property type="entry name" value="Efflux pump membrane transporter"/>
    <property type="match status" value="1"/>
</dbReference>
<dbReference type="Gene3D" id="3.30.2090.10">
    <property type="entry name" value="Multidrug efflux transporter AcrB TolC docking domain, DN and DC subdomains"/>
    <property type="match status" value="2"/>
</dbReference>
<dbReference type="GO" id="GO:0009636">
    <property type="term" value="P:response to toxic substance"/>
    <property type="evidence" value="ECO:0007669"/>
    <property type="project" value="UniProtKB-ARBA"/>
</dbReference>
<evidence type="ECO:0000313" key="10">
    <source>
        <dbReference type="EMBL" id="AMO38209.1"/>
    </source>
</evidence>
<comment type="similarity">
    <text evidence="2 9">Belongs to the resistance-nodulation-cell division (RND) (TC 2.A.6) family.</text>
</comment>
<dbReference type="InterPro" id="IPR027463">
    <property type="entry name" value="AcrB_DN_DC_subdom"/>
</dbReference>
<feature type="transmembrane region" description="Helical" evidence="9">
    <location>
        <begin position="340"/>
        <end position="359"/>
    </location>
</feature>
<dbReference type="SUPFAM" id="SSF82714">
    <property type="entry name" value="Multidrug efflux transporter AcrB TolC docking domain, DN and DC subdomains"/>
    <property type="match status" value="2"/>
</dbReference>
<evidence type="ECO:0000256" key="2">
    <source>
        <dbReference type="ARBA" id="ARBA00010942"/>
    </source>
</evidence>
<evidence type="ECO:0000256" key="9">
    <source>
        <dbReference type="RuleBase" id="RU364070"/>
    </source>
</evidence>
<keyword evidence="4" id="KW-1003">Cell membrane</keyword>
<evidence type="ECO:0000256" key="7">
    <source>
        <dbReference type="ARBA" id="ARBA00022989"/>
    </source>
</evidence>
<protein>
    <recommendedName>
        <fullName evidence="9">Efflux pump membrane transporter</fullName>
    </recommendedName>
</protein>
<feature type="transmembrane region" description="Helical" evidence="9">
    <location>
        <begin position="877"/>
        <end position="894"/>
    </location>
</feature>
<keyword evidence="8 9" id="KW-0472">Membrane</keyword>
<sequence length="1054" mass="112876">MARFFIDRPIFAWVIAIVVMLAGALSIQQLPVSQYPSIAPPAVVINARYPGASAKAVEDSVTQIIEQKMTGLDGLLYMKSTSDSYGSAAVTLTFSADTDPDIAQVQVQNKMQTALPLLPQAVQQQGVTVAKSAANFLMVVGFVSTDDRLEGDDLSDFLVASIQDPLSRVDGVGEVQVFGAQYAMRIWLDPAKLTNFHLTPGDVRAALLAQNAEVSAGQLGGTPAVPGQGFSATITAQSRLQTVEQFEDVLLRSNTQGGEVRLKDVARVEIGAENYGFSARFNGKPASGIGIRLASGANALETADAVRARLDELRPYFPAGVDYVVPYDTTPFVKISIESVVMTLIEAVVLVFLVMYLFLQNLRATLIPTMAIPVVLLGTFGLMAAFGFSINTLTMFGMVLAIGLLVDDAIVVVENVERVMSEEGLPPKEATRRSMDQITSALVGIGLVLSAVFVPMAFFGGSTGVIYRQFSITIVSAMALSVLVAIVFTPALCATILKPVEKGHEHGEGGLFGRFFHWFNLKFDRSTKGYETAVGGILKRSVRFLAIYVAIVAVLGLLFVRMPTSFLPEEDQGVIFNQIMLPAGATKERTLGVIEKVEQHFLENEKDTVKAVFTVAGFSFGGTGQNMGIAFVNMRHWDERQAPGMDVKSVAARAMGAYQQIREAMVFAFVPPAVIELGTSGGFTVQMQDRSGLGHDALLAARNQFLGMAAQDKRLVGVRPNGQEDTPELKLDIDHAKAGALGVSIADINETLSTAWGGSYINDFLDRGRIKKVYLQGDAPARMTPEDLDKWYVRNKAGDMVPFSAFATSYWAFGSPRLERFNGQPSMEILGQAAPGLSSGEAMQAVEDIMGRMPPGIGYDWSGTSYEERRSGSQAPALYALSLLVVFLCLAALYESWSVPFAVMLVVPLGVLGALLAATGRGMSNDIYFQVGLLATIGLSSKNAILIVEFAKAQMEEGKDLIAATLTAVRMRLRPIIMTSLAFGFGVLPLATATGAGAGSQNAIGTGVLGGTIAATLLGLFFVPLFYVVIKRIFPDKPREGADAVSVPAAQEGR</sequence>
<dbReference type="PANTHER" id="PTHR32063">
    <property type="match status" value="1"/>
</dbReference>
<keyword evidence="6 9" id="KW-0812">Transmembrane</keyword>
<gene>
    <name evidence="10" type="ORF">AC731_015450</name>
</gene>